<name>A0A0G8C2A0_9BACI</name>
<accession>A0A0G8C2A0</accession>
<dbReference type="EMBL" id="LCYN01000031">
    <property type="protein sequence ID" value="KKZ93236.1"/>
    <property type="molecule type" value="Genomic_DNA"/>
</dbReference>
<evidence type="ECO:0000313" key="1">
    <source>
        <dbReference type="EMBL" id="KKZ93236.1"/>
    </source>
</evidence>
<reference evidence="2" key="2">
    <citation type="submission" date="2015-04" db="EMBL/GenBank/DDBJ databases">
        <title>Draft Genome Sequences of Eight Spore-Forming Food Isolates of Bacillus cereus Genome sequencing.</title>
        <authorList>
            <person name="Krawcyk A.O."/>
            <person name="de Jong A."/>
            <person name="Eijlander R.T."/>
            <person name="Berendsen E.M."/>
            <person name="Holsappel S."/>
            <person name="Wells-Bennik M."/>
            <person name="Kuipers O.P."/>
        </authorList>
    </citation>
    <scope>NUCLEOTIDE SEQUENCE [LARGE SCALE GENOMIC DNA]</scope>
    <source>
        <strain evidence="2">B4147</strain>
    </source>
</reference>
<dbReference type="AlphaFoldDB" id="A0A0G8C2A0"/>
<protein>
    <submittedName>
        <fullName evidence="1">Uncharacterized protein</fullName>
    </submittedName>
</protein>
<organism evidence="1 2">
    <name type="scientific">Bacillus wiedmannii</name>
    <dbReference type="NCBI Taxonomy" id="1890302"/>
    <lineage>
        <taxon>Bacteria</taxon>
        <taxon>Bacillati</taxon>
        <taxon>Bacillota</taxon>
        <taxon>Bacilli</taxon>
        <taxon>Bacillales</taxon>
        <taxon>Bacillaceae</taxon>
        <taxon>Bacillus</taxon>
        <taxon>Bacillus cereus group</taxon>
    </lineage>
</organism>
<proteinExistence type="predicted"/>
<sequence>MAMMLLKKYLWDVNFLTALIQMNHIAQLKKLFPMNFLQKK</sequence>
<gene>
    <name evidence="1" type="ORF">B4147_2472</name>
</gene>
<comment type="caution">
    <text evidence="1">The sequence shown here is derived from an EMBL/GenBank/DDBJ whole genome shotgun (WGS) entry which is preliminary data.</text>
</comment>
<reference evidence="1 2" key="1">
    <citation type="journal article" date="2015" name="Genome Announc.">
        <title>Next-Generation Whole-Genome Sequencing of Eight Strains of Bacillus cereus, Isolated from Food.</title>
        <authorList>
            <person name="Krawczyk A.O."/>
            <person name="de Jong A."/>
            <person name="Eijlander R.T."/>
            <person name="Berendsen E.M."/>
            <person name="Holsappel S."/>
            <person name="Wells-Bennik M.H."/>
            <person name="Kuipers O.P."/>
        </authorList>
    </citation>
    <scope>NUCLEOTIDE SEQUENCE [LARGE SCALE GENOMIC DNA]</scope>
    <source>
        <strain evidence="1 2">B4147</strain>
    </source>
</reference>
<dbReference type="PATRIC" id="fig|1396.433.peg.5203"/>
<evidence type="ECO:0000313" key="2">
    <source>
        <dbReference type="Proteomes" id="UP000035350"/>
    </source>
</evidence>
<dbReference type="Proteomes" id="UP000035350">
    <property type="component" value="Unassembled WGS sequence"/>
</dbReference>